<feature type="compositionally biased region" description="Low complexity" evidence="1">
    <location>
        <begin position="120"/>
        <end position="129"/>
    </location>
</feature>
<protein>
    <recommendedName>
        <fullName evidence="5">Cytochrome c domain-containing protein</fullName>
    </recommendedName>
</protein>
<reference evidence="3 4" key="1">
    <citation type="submission" date="2019-02" db="EMBL/GenBank/DDBJ databases">
        <title>Deep-cultivation of Planctomycetes and their phenomic and genomic characterization uncovers novel biology.</title>
        <authorList>
            <person name="Wiegand S."/>
            <person name="Jogler M."/>
            <person name="Boedeker C."/>
            <person name="Pinto D."/>
            <person name="Vollmers J."/>
            <person name="Rivas-Marin E."/>
            <person name="Kohn T."/>
            <person name="Peeters S.H."/>
            <person name="Heuer A."/>
            <person name="Rast P."/>
            <person name="Oberbeckmann S."/>
            <person name="Bunk B."/>
            <person name="Jeske O."/>
            <person name="Meyerdierks A."/>
            <person name="Storesund J.E."/>
            <person name="Kallscheuer N."/>
            <person name="Luecker S."/>
            <person name="Lage O.M."/>
            <person name="Pohl T."/>
            <person name="Merkel B.J."/>
            <person name="Hornburger P."/>
            <person name="Mueller R.-W."/>
            <person name="Bruemmer F."/>
            <person name="Labrenz M."/>
            <person name="Spormann A.M."/>
            <person name="Op Den Camp H."/>
            <person name="Overmann J."/>
            <person name="Amann R."/>
            <person name="Jetten M.S.M."/>
            <person name="Mascher T."/>
            <person name="Medema M.H."/>
            <person name="Devos D.P."/>
            <person name="Kaster A.-K."/>
            <person name="Ovreas L."/>
            <person name="Rohde M."/>
            <person name="Galperin M.Y."/>
            <person name="Jogler C."/>
        </authorList>
    </citation>
    <scope>NUCLEOTIDE SEQUENCE [LARGE SCALE GENOMIC DNA]</scope>
    <source>
        <strain evidence="3 4">KOR34</strain>
    </source>
</reference>
<feature type="compositionally biased region" description="Pro residues" evidence="1">
    <location>
        <begin position="130"/>
        <end position="145"/>
    </location>
</feature>
<dbReference type="AlphaFoldDB" id="A0A5C5V9V5"/>
<sequence precursor="true">MNWKPAAGLAFAMLTALIVASCCRAGGRCEAAVCAPVVHHRAANVVVQKVVEPVHVAVPVPAYYAGLGVREDAVAELAAERMWEKFQQLQATQTTTKTTTTYRAAPQPVQQPQHYPPPQHYAAPQQACPTCPPPAPQQGHQPPPFSFTAPPSQLDQSCAQCHSGDQAKGGFSFDDATPEQLNSAAERVLDGSMPPAVPLLPDEQQAVLGGLYQEWLTARQAAADQ</sequence>
<organism evidence="3 4">
    <name type="scientific">Posidoniimonas corsicana</name>
    <dbReference type="NCBI Taxonomy" id="1938618"/>
    <lineage>
        <taxon>Bacteria</taxon>
        <taxon>Pseudomonadati</taxon>
        <taxon>Planctomycetota</taxon>
        <taxon>Planctomycetia</taxon>
        <taxon>Pirellulales</taxon>
        <taxon>Lacipirellulaceae</taxon>
        <taxon>Posidoniimonas</taxon>
    </lineage>
</organism>
<dbReference type="RefSeq" id="WP_146561432.1">
    <property type="nucleotide sequence ID" value="NZ_SIHJ01000001.1"/>
</dbReference>
<evidence type="ECO:0000256" key="1">
    <source>
        <dbReference type="SAM" id="MobiDB-lite"/>
    </source>
</evidence>
<keyword evidence="2" id="KW-0732">Signal</keyword>
<dbReference type="EMBL" id="SIHJ01000001">
    <property type="protein sequence ID" value="TWT35338.1"/>
    <property type="molecule type" value="Genomic_DNA"/>
</dbReference>
<evidence type="ECO:0000256" key="2">
    <source>
        <dbReference type="SAM" id="SignalP"/>
    </source>
</evidence>
<evidence type="ECO:0008006" key="5">
    <source>
        <dbReference type="Google" id="ProtNLM"/>
    </source>
</evidence>
<feature type="compositionally biased region" description="Polar residues" evidence="1">
    <location>
        <begin position="149"/>
        <end position="160"/>
    </location>
</feature>
<accession>A0A5C5V9V5</accession>
<gene>
    <name evidence="3" type="ORF">KOR34_02280</name>
</gene>
<feature type="chain" id="PRO_5023123828" description="Cytochrome c domain-containing protein" evidence="2">
    <location>
        <begin position="26"/>
        <end position="225"/>
    </location>
</feature>
<evidence type="ECO:0000313" key="4">
    <source>
        <dbReference type="Proteomes" id="UP000316714"/>
    </source>
</evidence>
<name>A0A5C5V9V5_9BACT</name>
<feature type="region of interest" description="Disordered" evidence="1">
    <location>
        <begin position="108"/>
        <end position="177"/>
    </location>
</feature>
<feature type="signal peptide" evidence="2">
    <location>
        <begin position="1"/>
        <end position="25"/>
    </location>
</feature>
<keyword evidence="4" id="KW-1185">Reference proteome</keyword>
<evidence type="ECO:0000313" key="3">
    <source>
        <dbReference type="EMBL" id="TWT35338.1"/>
    </source>
</evidence>
<proteinExistence type="predicted"/>
<comment type="caution">
    <text evidence="3">The sequence shown here is derived from an EMBL/GenBank/DDBJ whole genome shotgun (WGS) entry which is preliminary data.</text>
</comment>
<dbReference type="PROSITE" id="PS51257">
    <property type="entry name" value="PROKAR_LIPOPROTEIN"/>
    <property type="match status" value="1"/>
</dbReference>
<dbReference type="Proteomes" id="UP000316714">
    <property type="component" value="Unassembled WGS sequence"/>
</dbReference>